<reference evidence="2 3" key="1">
    <citation type="submission" date="2024-06" db="EMBL/GenBank/DDBJ databases">
        <title>The Natural Products Discovery Center: Release of the First 8490 Sequenced Strains for Exploring Actinobacteria Biosynthetic Diversity.</title>
        <authorList>
            <person name="Kalkreuter E."/>
            <person name="Kautsar S.A."/>
            <person name="Yang D."/>
            <person name="Bader C.D."/>
            <person name="Teijaro C.N."/>
            <person name="Fluegel L."/>
            <person name="Davis C.M."/>
            <person name="Simpson J.R."/>
            <person name="Lauterbach L."/>
            <person name="Steele A.D."/>
            <person name="Gui C."/>
            <person name="Meng S."/>
            <person name="Li G."/>
            <person name="Viehrig K."/>
            <person name="Ye F."/>
            <person name="Su P."/>
            <person name="Kiefer A.F."/>
            <person name="Nichols A."/>
            <person name="Cepeda A.J."/>
            <person name="Yan W."/>
            <person name="Fan B."/>
            <person name="Jiang Y."/>
            <person name="Adhikari A."/>
            <person name="Zheng C.-J."/>
            <person name="Schuster L."/>
            <person name="Cowan T.M."/>
            <person name="Smanski M.J."/>
            <person name="Chevrette M.G."/>
            <person name="De Carvalho L.P.S."/>
            <person name="Shen B."/>
        </authorList>
    </citation>
    <scope>NUCLEOTIDE SEQUENCE [LARGE SCALE GENOMIC DNA]</scope>
    <source>
        <strain evidence="2 3">NPDC050671</strain>
    </source>
</reference>
<dbReference type="InterPro" id="IPR016024">
    <property type="entry name" value="ARM-type_fold"/>
</dbReference>
<evidence type="ECO:0000259" key="1">
    <source>
        <dbReference type="Pfam" id="PF14280"/>
    </source>
</evidence>
<dbReference type="SUPFAM" id="SSF48371">
    <property type="entry name" value="ARM repeat"/>
    <property type="match status" value="1"/>
</dbReference>
<proteinExistence type="predicted"/>
<evidence type="ECO:0000313" key="2">
    <source>
        <dbReference type="EMBL" id="MEV0363976.1"/>
    </source>
</evidence>
<dbReference type="InterPro" id="IPR011989">
    <property type="entry name" value="ARM-like"/>
</dbReference>
<comment type="caution">
    <text evidence="2">The sequence shown here is derived from an EMBL/GenBank/DDBJ whole genome shotgun (WGS) entry which is preliminary data.</text>
</comment>
<organism evidence="2 3">
    <name type="scientific">Nocardia fusca</name>
    <dbReference type="NCBI Taxonomy" id="941183"/>
    <lineage>
        <taxon>Bacteria</taxon>
        <taxon>Bacillati</taxon>
        <taxon>Actinomycetota</taxon>
        <taxon>Actinomycetes</taxon>
        <taxon>Mycobacteriales</taxon>
        <taxon>Nocardiaceae</taxon>
        <taxon>Nocardia</taxon>
    </lineage>
</organism>
<sequence>MRAGATEETGSAGQSVVQSEFEKAGWGVADNPYHDLGTDLWLMVRDERRFDLGILIGAQVKTSTNSSADSKYFKEPVKDAENGEVTGWKFRDSVDHFHYWLSHAVPHIVILHDLEGKSSYWAHISEESVSWSSKTATVYVPRSQVISVEKLGPLVDVVGRARAGAQWEWSAWTDERKASPREELRYALLTPRLIAPHPNSSPVKLTASQSVGMLVLGRLERFNLGEIETKLTKRDSPYTTPDQARVSPDWTWKLFAAIYDYISVGELKVFEPLLRCMMKRRNAKGNPERLALIAVVSAAALLEEAKPDEALSLLDDAIRLDVAYPVDNAWMLVQKARALREVGRMKEARDLALSVQNVRGVAPNDPTATAIFAAAAQIVFTASDWGEKDVSKVVSDSDTVSAWWRSQQVSTSLSKNLEQEFVNWSESSSRNLEVHSGAWLGLRSASLMAGLVGDHNGWRRPFSLIAKLQLLSVCADSPIDLVVNSLHTLRVSGDADSLDRAMLKIVEFGPAAAARKIASEIDLNQSTSTTARSDLAILIGAGDVMATADADRCAAWALKMLHDKEGYIGRIHPTFAVDVFVLKLLIAVGAAASPGAVRDIIDHLAELPAQEDQAAAHYYGVLIGSLPHESWEPDDRRRLALRNGDHWELADAYDKLLMNGDEVIRARVFDEANKGSWRALTAFDSASEVPEYIVKVQIRALSERVRKLIGDAHSFSYHMGGVDSGRMLTVLNMWHSSQADWTAILEMLADPHVHPRDKRATLFQISDNPKRVPAAVILRLEPILQDIEVRQLPDWLDLPEVRRLATEALVSLHPDSFSIDRQMLLMRGGSDERITLARILARLHRQSDLGVLMLLAYDVRPEVRAEAAWSIARWVISGTAHPEAREFLESLVATDPGTLLARRAVSGLGSLPAASHEGGVLLQLLRRHISSVVRRQVEIAVQDDNERQRP</sequence>
<evidence type="ECO:0000313" key="3">
    <source>
        <dbReference type="Proteomes" id="UP001551658"/>
    </source>
</evidence>
<dbReference type="Proteomes" id="UP001551658">
    <property type="component" value="Unassembled WGS sequence"/>
</dbReference>
<keyword evidence="3" id="KW-1185">Reference proteome</keyword>
<accession>A0ABV3F8D5</accession>
<dbReference type="EMBL" id="JBFAIH010000007">
    <property type="protein sequence ID" value="MEV0363976.1"/>
    <property type="molecule type" value="Genomic_DNA"/>
</dbReference>
<dbReference type="InterPro" id="IPR025375">
    <property type="entry name" value="DUF4365"/>
</dbReference>
<dbReference type="Pfam" id="PF14280">
    <property type="entry name" value="DUF4365"/>
    <property type="match status" value="1"/>
</dbReference>
<name>A0ABV3F8D5_9NOCA</name>
<protein>
    <submittedName>
        <fullName evidence="2">DUF4365 domain-containing protein</fullName>
    </submittedName>
</protein>
<gene>
    <name evidence="2" type="ORF">AB0H72_14860</name>
</gene>
<dbReference type="RefSeq" id="WP_357978781.1">
    <property type="nucleotide sequence ID" value="NZ_JBFAIH010000007.1"/>
</dbReference>
<feature type="domain" description="DUF4365" evidence="1">
    <location>
        <begin position="12"/>
        <end position="155"/>
    </location>
</feature>
<dbReference type="Gene3D" id="1.25.10.10">
    <property type="entry name" value="Leucine-rich Repeat Variant"/>
    <property type="match status" value="1"/>
</dbReference>